<dbReference type="Pfam" id="PF11274">
    <property type="entry name" value="DUF3074"/>
    <property type="match status" value="1"/>
</dbReference>
<keyword evidence="3" id="KW-0859">Xylose metabolism</keyword>
<dbReference type="SUPFAM" id="SSF55961">
    <property type="entry name" value="Bet v1-like"/>
    <property type="match status" value="1"/>
</dbReference>
<dbReference type="SUPFAM" id="SSF53067">
    <property type="entry name" value="Actin-like ATPase domain"/>
    <property type="match status" value="2"/>
</dbReference>
<dbReference type="PANTHER" id="PTHR10196:SF57">
    <property type="entry name" value="XYLULOSE KINASE"/>
    <property type="match status" value="1"/>
</dbReference>
<feature type="domain" description="Carbohydrate kinase FGGY N-terminal" evidence="9">
    <location>
        <begin position="737"/>
        <end position="893"/>
    </location>
</feature>
<evidence type="ECO:0000256" key="2">
    <source>
        <dbReference type="ARBA" id="ARBA00012038"/>
    </source>
</evidence>
<dbReference type="InterPro" id="IPR023393">
    <property type="entry name" value="START-like_dom_sf"/>
</dbReference>
<protein>
    <recommendedName>
        <fullName evidence="2">xylulokinase</fullName>
        <ecNumber evidence="2">2.7.1.17</ecNumber>
    </recommendedName>
</protein>
<dbReference type="Gene3D" id="3.30.530.20">
    <property type="match status" value="1"/>
</dbReference>
<dbReference type="Pfam" id="PF00370">
    <property type="entry name" value="FGGY_N"/>
    <property type="match status" value="1"/>
</dbReference>
<proteinExistence type="inferred from homology"/>
<evidence type="ECO:0000256" key="6">
    <source>
        <dbReference type="ARBA" id="ARBA00025184"/>
    </source>
</evidence>
<sequence>MKELHDALTTLSPVEWSDVPTDDLEHYVKSCFASAECIVNSVPPNAEGTPFHAATPSLSEPNTAKSHKDIVPAKCLPHPAHEDYEKLHKSWGKPYKFKQNPHNVNIFKMAGNDRHGALHSSKISGGPGAGAVRGIAADRRLERFDLPALSAKLEVYELSAAFPGPVTPRDFVAMIMSSDNALTEKSGVAVDGENYVPQHFMVLSKPVVHPDAPVRAGLVRGQYESIELIREIPLSTTKSTSTTRLLKTQGSGEITKDRDGLEKSDLNPVEWIMVTRSDPGGGIPRFLVERGTPESMLGDLPKFFDWACSLDEIPHPDDDVNEEDAVPTPGAETTPERAPSQSASSLHATVSPGSTSSGPAPSGEAQGGYLSGITNALGAGIEAYAPSAVSNAVLPHVNPEESLSDDESDTSSVDSFMSAEELRRAASVPEVGDPAQSTDNFSIMSGDHSEDAKSTKGMTQHEKEVHKLVKKREKLEQQLARKRLAEEQKLREAQEKEQSESGKAREKMERELKKTEEKHRKELERLEQKKAKEERKVEEKRTKKDEQYKMSLVTRERDEFRSQADLLRRENALLRDQVAELQKQNTGMTQRLGALGGPEALRGLDQASEGNQKATSIVVDSNLKLIYEAKVDFDAELKKYGIQKGVLTNPAEGEVFAPPAMWLEAIDLVLDRLRTAGLDFSHVKGLSGAGMQHGTVFWSHDAESLLANLNPEHSLENQLQSGEGGKSAFAHEMSPNWQDASTQEQCDAFDAALGDAETLALVTGSKAHHRFSGPQIMRYRTKWSSHYEKTARISLVSSFLASVFLGRFAPIDISDVTGMNLWNIKDEKWNDALLELAAGGTSGTDDLRNKLGVVSEDGGQWLGTISSYFVTKYGFAKDCQIIPATGDNPSTILALPLRASDAMVSLGTSTTFLMSTPEYKPDPAYHFMNHPTTPGLYMFMLCYKNGGLAREQIRDQLSTSSDWENFNSTALSTPALSQRSPSDSLRLGLYFPRPEIVPNLPSGQWRFKYNPETQNLEEESSDFLPDDARNIIESQFLSLRLRSQALVHAEKDPATGKTLPPQPRRVYLVGGGSANPAIAKIAGEVLGSVEGVYKLDIGGNACALGAAYKAVWACEKVEGQTFEDLIGNRWDESSFVKKVADGYKEGLFEQYGVAVKGFEQMEKAVMRANGRK</sequence>
<keyword evidence="13" id="KW-1185">Reference proteome</keyword>
<keyword evidence="4" id="KW-0808">Transferase</keyword>
<dbReference type="EMBL" id="PNEN01000577">
    <property type="protein sequence ID" value="PPJ53674.1"/>
    <property type="molecule type" value="Genomic_DNA"/>
</dbReference>
<evidence type="ECO:0000313" key="13">
    <source>
        <dbReference type="Proteomes" id="UP000237631"/>
    </source>
</evidence>
<accession>A0A2S6C1Q5</accession>
<dbReference type="EC" id="2.7.1.17" evidence="2"/>
<feature type="compositionally biased region" description="Low complexity" evidence="8">
    <location>
        <begin position="351"/>
        <end position="363"/>
    </location>
</feature>
<evidence type="ECO:0000313" key="12">
    <source>
        <dbReference type="EMBL" id="PPJ53674.1"/>
    </source>
</evidence>
<dbReference type="Gene3D" id="3.30.420.40">
    <property type="match status" value="2"/>
</dbReference>
<dbReference type="CDD" id="cd07776">
    <property type="entry name" value="ASKHA_NBD_FGGY_SpXK-like"/>
    <property type="match status" value="1"/>
</dbReference>
<feature type="compositionally biased region" description="Polar residues" evidence="8">
    <location>
        <begin position="339"/>
        <end position="348"/>
    </location>
</feature>
<feature type="region of interest" description="Disordered" evidence="8">
    <location>
        <begin position="487"/>
        <end position="542"/>
    </location>
</feature>
<evidence type="ECO:0000259" key="9">
    <source>
        <dbReference type="Pfam" id="PF00370"/>
    </source>
</evidence>
<dbReference type="InterPro" id="IPR024500">
    <property type="entry name" value="DUF3074"/>
</dbReference>
<dbReference type="InterPro" id="IPR042024">
    <property type="entry name" value="D-XK_euk"/>
</dbReference>
<dbReference type="InterPro" id="IPR018485">
    <property type="entry name" value="FGGY_C"/>
</dbReference>
<evidence type="ECO:0000259" key="11">
    <source>
        <dbReference type="Pfam" id="PF11274"/>
    </source>
</evidence>
<dbReference type="GO" id="GO:0005829">
    <property type="term" value="C:cytosol"/>
    <property type="evidence" value="ECO:0007669"/>
    <property type="project" value="TreeGrafter"/>
</dbReference>
<dbReference type="Pfam" id="PF02782">
    <property type="entry name" value="FGGY_C"/>
    <property type="match status" value="1"/>
</dbReference>
<dbReference type="InterPro" id="IPR018484">
    <property type="entry name" value="FGGY_N"/>
</dbReference>
<dbReference type="PANTHER" id="PTHR10196">
    <property type="entry name" value="SUGAR KINASE"/>
    <property type="match status" value="1"/>
</dbReference>
<feature type="domain" description="DUF3074" evidence="11">
    <location>
        <begin position="132"/>
        <end position="307"/>
    </location>
</feature>
<comment type="function">
    <text evidence="6">Highly specific D-xylulose kinase which participates in the catabolism of xylose. Xylose is a major component of hemicelluloses such as xylan. Most fungi utilize D-xylose via three enzymatic reactions, xylose reductase (XR), xylitol dehydrogenase (XDH), and xylulokinase, to form xylulose 5-phosphate, which enters pentose phosphate pathway.</text>
</comment>
<feature type="region of interest" description="Disordered" evidence="8">
    <location>
        <begin position="314"/>
        <end position="366"/>
    </location>
</feature>
<name>A0A2S6C1Q5_9PEZI</name>
<comment type="similarity">
    <text evidence="1">Belongs to the FGGY kinase family.</text>
</comment>
<dbReference type="OrthoDB" id="1728974at2759"/>
<organism evidence="12 13">
    <name type="scientific">Cercospora berteroae</name>
    <dbReference type="NCBI Taxonomy" id="357750"/>
    <lineage>
        <taxon>Eukaryota</taxon>
        <taxon>Fungi</taxon>
        <taxon>Dikarya</taxon>
        <taxon>Ascomycota</taxon>
        <taxon>Pezizomycotina</taxon>
        <taxon>Dothideomycetes</taxon>
        <taxon>Dothideomycetidae</taxon>
        <taxon>Mycosphaerellales</taxon>
        <taxon>Mycosphaerellaceae</taxon>
        <taxon>Cercospora</taxon>
    </lineage>
</organism>
<evidence type="ECO:0000256" key="4">
    <source>
        <dbReference type="ARBA" id="ARBA00022679"/>
    </source>
</evidence>
<feature type="domain" description="Carbohydrate kinase FGGY C-terminal" evidence="10">
    <location>
        <begin position="902"/>
        <end position="1114"/>
    </location>
</feature>
<dbReference type="GO" id="GO:0005997">
    <property type="term" value="P:xylulose metabolic process"/>
    <property type="evidence" value="ECO:0007669"/>
    <property type="project" value="TreeGrafter"/>
</dbReference>
<dbReference type="STRING" id="357750.A0A2S6C1Q5"/>
<dbReference type="GO" id="GO:0004856">
    <property type="term" value="F:D-xylulokinase activity"/>
    <property type="evidence" value="ECO:0007669"/>
    <property type="project" value="UniProtKB-EC"/>
</dbReference>
<dbReference type="GO" id="GO:0042732">
    <property type="term" value="P:D-xylose metabolic process"/>
    <property type="evidence" value="ECO:0007669"/>
    <property type="project" value="UniProtKB-KW"/>
</dbReference>
<dbReference type="FunFam" id="3.30.420.40:FF:000118">
    <property type="entry name" value="Xylulose kinase 2"/>
    <property type="match status" value="1"/>
</dbReference>
<comment type="caution">
    <text evidence="12">The sequence shown here is derived from an EMBL/GenBank/DDBJ whole genome shotgun (WGS) entry which is preliminary data.</text>
</comment>
<feature type="compositionally biased region" description="Basic and acidic residues" evidence="8">
    <location>
        <begin position="447"/>
        <end position="467"/>
    </location>
</feature>
<evidence type="ECO:0000256" key="8">
    <source>
        <dbReference type="SAM" id="MobiDB-lite"/>
    </source>
</evidence>
<keyword evidence="5" id="KW-0418">Kinase</keyword>
<evidence type="ECO:0000256" key="3">
    <source>
        <dbReference type="ARBA" id="ARBA00022629"/>
    </source>
</evidence>
<evidence type="ECO:0000256" key="5">
    <source>
        <dbReference type="ARBA" id="ARBA00022777"/>
    </source>
</evidence>
<dbReference type="InterPro" id="IPR043129">
    <property type="entry name" value="ATPase_NBD"/>
</dbReference>
<reference evidence="13" key="1">
    <citation type="journal article" date="2017" name="bioRxiv">
        <title>Conservation of a gene cluster reveals novel cercosporin biosynthetic mechanisms and extends production to the genus Colletotrichum.</title>
        <authorList>
            <person name="de Jonge R."/>
            <person name="Ebert M.K."/>
            <person name="Huitt-Roehl C.R."/>
            <person name="Pal P."/>
            <person name="Suttle J.C."/>
            <person name="Spanner R.E."/>
            <person name="Neubauer J.D."/>
            <person name="Jurick W.M.II."/>
            <person name="Stott K.A."/>
            <person name="Secor G.A."/>
            <person name="Thomma B.P.H.J."/>
            <person name="Van de Peer Y."/>
            <person name="Townsend C.A."/>
            <person name="Bolton M.D."/>
        </authorList>
    </citation>
    <scope>NUCLEOTIDE SEQUENCE [LARGE SCALE GENOMIC DNA]</scope>
    <source>
        <strain evidence="13">CBS538.71</strain>
    </source>
</reference>
<gene>
    <name evidence="12" type="ORF">CBER1_00813</name>
</gene>
<evidence type="ECO:0000256" key="1">
    <source>
        <dbReference type="ARBA" id="ARBA00009156"/>
    </source>
</evidence>
<feature type="region of interest" description="Disordered" evidence="8">
    <location>
        <begin position="422"/>
        <end position="469"/>
    </location>
</feature>
<dbReference type="AlphaFoldDB" id="A0A2S6C1Q5"/>
<dbReference type="Proteomes" id="UP000237631">
    <property type="component" value="Unassembled WGS sequence"/>
</dbReference>
<evidence type="ECO:0000259" key="10">
    <source>
        <dbReference type="Pfam" id="PF02782"/>
    </source>
</evidence>
<keyword evidence="3" id="KW-0119">Carbohydrate metabolism</keyword>
<comment type="catalytic activity">
    <reaction evidence="7">
        <text>D-xylulose + ATP = D-xylulose 5-phosphate + ADP + H(+)</text>
        <dbReference type="Rhea" id="RHEA:10964"/>
        <dbReference type="ChEBI" id="CHEBI:15378"/>
        <dbReference type="ChEBI" id="CHEBI:17140"/>
        <dbReference type="ChEBI" id="CHEBI:30616"/>
        <dbReference type="ChEBI" id="CHEBI:57737"/>
        <dbReference type="ChEBI" id="CHEBI:456216"/>
        <dbReference type="EC" id="2.7.1.17"/>
    </reaction>
</comment>
<evidence type="ECO:0000256" key="7">
    <source>
        <dbReference type="ARBA" id="ARBA00048885"/>
    </source>
</evidence>